<organism>
    <name type="scientific">Ixodes scapularis</name>
    <name type="common">Black-legged tick</name>
    <name type="synonym">Deer tick</name>
    <dbReference type="NCBI Taxonomy" id="6945"/>
    <lineage>
        <taxon>Eukaryota</taxon>
        <taxon>Metazoa</taxon>
        <taxon>Ecdysozoa</taxon>
        <taxon>Arthropoda</taxon>
        <taxon>Chelicerata</taxon>
        <taxon>Arachnida</taxon>
        <taxon>Acari</taxon>
        <taxon>Parasitiformes</taxon>
        <taxon>Ixodida</taxon>
        <taxon>Ixodoidea</taxon>
        <taxon>Ixodidae</taxon>
        <taxon>Ixodinae</taxon>
        <taxon>Ixodes</taxon>
    </lineage>
</organism>
<dbReference type="Proteomes" id="UP000001555">
    <property type="component" value="Unassembled WGS sequence"/>
</dbReference>
<sequence>MEHLQKVLETIQVVGLTVSPTKCRFAQPKVKYLGHVVGSSSHAPDPERMSAIAALKAPKAKRELRSVLGLFNYYREYVPGYSEVVRPLTDLTNRGVPNTIPWSTEAERAFNSVKETLATVPTLAAPDMSKEFILTTDASEHAVGACLSQESQEGEKPIAFLSKKLTAAQSKWSAVEREAFAVVWALGRLDTWLFGSKVKVRTDHNPLTYLTYSAPSSARLTKWTLELQKYDVEISHIKGSLNTCADALSRLDRIEYGEF</sequence>
<dbReference type="OrthoDB" id="6484178at2759"/>
<dbReference type="EC" id="3.1.26.4" evidence="8"/>
<keyword evidence="3" id="KW-0540">Nuclease</keyword>
<dbReference type="PANTHER" id="PTHR37984">
    <property type="entry name" value="PROTEIN CBG26694"/>
    <property type="match status" value="1"/>
</dbReference>
<evidence type="ECO:0000313" key="9">
    <source>
        <dbReference type="EnsemblMetazoa" id="ISCW017394-PA"/>
    </source>
</evidence>
<evidence type="ECO:0000256" key="1">
    <source>
        <dbReference type="ARBA" id="ARBA00022679"/>
    </source>
</evidence>
<protein>
    <submittedName>
        <fullName evidence="8 9">Polyprotein of retroviral origin, putative</fullName>
        <ecNumber evidence="8">3.1.26.4</ecNumber>
    </submittedName>
</protein>
<keyword evidence="4" id="KW-0255">Endonuclease</keyword>
<accession>B7PD69</accession>
<dbReference type="STRING" id="6945.B7PD69"/>
<keyword evidence="2" id="KW-0548">Nucleotidyltransferase</keyword>
<dbReference type="InterPro" id="IPR043128">
    <property type="entry name" value="Rev_trsase/Diguanyl_cyclase"/>
</dbReference>
<evidence type="ECO:0000256" key="4">
    <source>
        <dbReference type="ARBA" id="ARBA00022759"/>
    </source>
</evidence>
<dbReference type="VEuPathDB" id="VectorBase:ISCW017394"/>
<evidence type="ECO:0000256" key="2">
    <source>
        <dbReference type="ARBA" id="ARBA00022695"/>
    </source>
</evidence>
<dbReference type="EMBL" id="ABJB010135293">
    <property type="status" value="NOT_ANNOTATED_CDS"/>
    <property type="molecule type" value="Genomic_DNA"/>
</dbReference>
<dbReference type="CDD" id="cd09274">
    <property type="entry name" value="RNase_HI_RT_Ty3"/>
    <property type="match status" value="1"/>
</dbReference>
<dbReference type="SUPFAM" id="SSF56672">
    <property type="entry name" value="DNA/RNA polymerases"/>
    <property type="match status" value="1"/>
</dbReference>
<feature type="domain" description="Reverse transcriptase RNase H-like" evidence="7">
    <location>
        <begin position="127"/>
        <end position="230"/>
    </location>
</feature>
<dbReference type="FunFam" id="3.30.70.270:FF:000115">
    <property type="entry name" value="Polyprotein of retroviral origin, putative"/>
    <property type="match status" value="1"/>
</dbReference>
<reference evidence="8 10" key="1">
    <citation type="submission" date="2008-03" db="EMBL/GenBank/DDBJ databases">
        <title>Annotation of Ixodes scapularis.</title>
        <authorList>
            <consortium name="Ixodes scapularis Genome Project Consortium"/>
            <person name="Caler E."/>
            <person name="Hannick L.I."/>
            <person name="Bidwell S."/>
            <person name="Joardar V."/>
            <person name="Thiagarajan M."/>
            <person name="Amedeo P."/>
            <person name="Galinsky K.J."/>
            <person name="Schobel S."/>
            <person name="Inman J."/>
            <person name="Hostetler J."/>
            <person name="Miller J."/>
            <person name="Hammond M."/>
            <person name="Megy K."/>
            <person name="Lawson D."/>
            <person name="Kodira C."/>
            <person name="Sutton G."/>
            <person name="Meyer J."/>
            <person name="Hill C.A."/>
            <person name="Birren B."/>
            <person name="Nene V."/>
            <person name="Collins F."/>
            <person name="Alarcon-Chaidez F."/>
            <person name="Wikel S."/>
            <person name="Strausberg R."/>
        </authorList>
    </citation>
    <scope>NUCLEOTIDE SEQUENCE [LARGE SCALE GENOMIC DNA]</scope>
    <source>
        <strain evidence="10">Wikel</strain>
        <strain evidence="8">Wikel colony</strain>
    </source>
</reference>
<dbReference type="InterPro" id="IPR041373">
    <property type="entry name" value="RT_RNaseH"/>
</dbReference>
<keyword evidence="5 8" id="KW-0378">Hydrolase</keyword>
<proteinExistence type="predicted"/>
<evidence type="ECO:0000259" key="7">
    <source>
        <dbReference type="Pfam" id="PF17917"/>
    </source>
</evidence>
<dbReference type="Pfam" id="PF17917">
    <property type="entry name" value="RT_RNaseH"/>
    <property type="match status" value="1"/>
</dbReference>
<keyword evidence="10" id="KW-1185">Reference proteome</keyword>
<evidence type="ECO:0000256" key="5">
    <source>
        <dbReference type="ARBA" id="ARBA00022801"/>
    </source>
</evidence>
<dbReference type="EnsemblMetazoa" id="ISCW017394-RA">
    <property type="protein sequence ID" value="ISCW017394-PA"/>
    <property type="gene ID" value="ISCW017394"/>
</dbReference>
<name>B7PD69_IXOSC</name>
<dbReference type="PANTHER" id="PTHR37984:SF5">
    <property type="entry name" value="PROTEIN NYNRIN-LIKE"/>
    <property type="match status" value="1"/>
</dbReference>
<reference evidence="9" key="2">
    <citation type="submission" date="2020-05" db="UniProtKB">
        <authorList>
            <consortium name="EnsemblMetazoa"/>
        </authorList>
    </citation>
    <scope>IDENTIFICATION</scope>
    <source>
        <strain evidence="9">wikel</strain>
    </source>
</reference>
<dbReference type="EMBL" id="DS688533">
    <property type="protein sequence ID" value="EEC04541.1"/>
    <property type="molecule type" value="Genomic_DNA"/>
</dbReference>
<evidence type="ECO:0000313" key="10">
    <source>
        <dbReference type="Proteomes" id="UP000001555"/>
    </source>
</evidence>
<evidence type="ECO:0000256" key="3">
    <source>
        <dbReference type="ARBA" id="ARBA00022722"/>
    </source>
</evidence>
<dbReference type="InterPro" id="IPR043502">
    <property type="entry name" value="DNA/RNA_pol_sf"/>
</dbReference>
<dbReference type="GO" id="GO:0003964">
    <property type="term" value="F:RNA-directed DNA polymerase activity"/>
    <property type="evidence" value="ECO:0007669"/>
    <property type="project" value="UniProtKB-KW"/>
</dbReference>
<dbReference type="GO" id="GO:0004523">
    <property type="term" value="F:RNA-DNA hybrid ribonuclease activity"/>
    <property type="evidence" value="ECO:0007669"/>
    <property type="project" value="UniProtKB-EC"/>
</dbReference>
<dbReference type="VEuPathDB" id="VectorBase:ISCI017394"/>
<dbReference type="InterPro" id="IPR050951">
    <property type="entry name" value="Retrovirus_Pol_polyprotein"/>
</dbReference>
<evidence type="ECO:0000313" key="8">
    <source>
        <dbReference type="EMBL" id="EEC04541.1"/>
    </source>
</evidence>
<dbReference type="InParanoid" id="B7PD69"/>
<dbReference type="PaxDb" id="6945-B7PD69"/>
<evidence type="ECO:0000256" key="6">
    <source>
        <dbReference type="ARBA" id="ARBA00022918"/>
    </source>
</evidence>
<keyword evidence="6" id="KW-0695">RNA-directed DNA polymerase</keyword>
<dbReference type="FunFam" id="3.10.20.370:FF:000001">
    <property type="entry name" value="Retrovirus-related Pol polyprotein from transposon 17.6-like protein"/>
    <property type="match status" value="1"/>
</dbReference>
<dbReference type="VEuPathDB" id="VectorBase:ISCP_034252"/>
<dbReference type="HOGENOM" id="CLU_000384_33_3_1"/>
<dbReference type="Gene3D" id="3.30.70.270">
    <property type="match status" value="2"/>
</dbReference>
<keyword evidence="1" id="KW-0808">Transferase</keyword>
<dbReference type="AlphaFoldDB" id="B7PD69"/>
<gene>
    <name evidence="8" type="ORF">IscW_ISCW017394</name>
</gene>